<dbReference type="EnsemblMetazoa" id="GMOY011407-RA">
    <property type="protein sequence ID" value="GMOY011407-PA"/>
    <property type="gene ID" value="GMOY011407"/>
</dbReference>
<keyword evidence="2" id="KW-1185">Reference proteome</keyword>
<proteinExistence type="predicted"/>
<dbReference type="AlphaFoldDB" id="A0A1B0GDN2"/>
<protein>
    <submittedName>
        <fullName evidence="1">Uncharacterized protein</fullName>
    </submittedName>
</protein>
<organism evidence="1 2">
    <name type="scientific">Glossina morsitans morsitans</name>
    <name type="common">Savannah tsetse fly</name>
    <dbReference type="NCBI Taxonomy" id="37546"/>
    <lineage>
        <taxon>Eukaryota</taxon>
        <taxon>Metazoa</taxon>
        <taxon>Ecdysozoa</taxon>
        <taxon>Arthropoda</taxon>
        <taxon>Hexapoda</taxon>
        <taxon>Insecta</taxon>
        <taxon>Pterygota</taxon>
        <taxon>Neoptera</taxon>
        <taxon>Endopterygota</taxon>
        <taxon>Diptera</taxon>
        <taxon>Brachycera</taxon>
        <taxon>Muscomorpha</taxon>
        <taxon>Hippoboscoidea</taxon>
        <taxon>Glossinidae</taxon>
        <taxon>Glossina</taxon>
    </lineage>
</organism>
<dbReference type="STRING" id="37546.A0A1B0GDN2"/>
<evidence type="ECO:0000313" key="1">
    <source>
        <dbReference type="EnsemblMetazoa" id="GMOY011407-PA"/>
    </source>
</evidence>
<dbReference type="Proteomes" id="UP000092444">
    <property type="component" value="Unassembled WGS sequence"/>
</dbReference>
<sequence>MSTIRRIQCEQVPRSRYFPDPQSEDTAIAGLLSEFEEIFGEHAEPAKKKAATNSSLASTKSNAPKLVGEYLNEKMMNNRSLESCTQPQLMQMLEEHFHKMLPKSSKTHHFLVASMI</sequence>
<name>A0A1B0GDN2_GLOMM</name>
<evidence type="ECO:0000313" key="2">
    <source>
        <dbReference type="Proteomes" id="UP000092444"/>
    </source>
</evidence>
<reference evidence="1" key="1">
    <citation type="submission" date="2020-05" db="UniProtKB">
        <authorList>
            <consortium name="EnsemblMetazoa"/>
        </authorList>
    </citation>
    <scope>IDENTIFICATION</scope>
    <source>
        <strain evidence="1">Yale</strain>
    </source>
</reference>
<accession>A0A1B0GDN2</accession>
<dbReference type="VEuPathDB" id="VectorBase:GMOY011407"/>
<dbReference type="EMBL" id="CCAG010011981">
    <property type="status" value="NOT_ANNOTATED_CDS"/>
    <property type="molecule type" value="Genomic_DNA"/>
</dbReference>